<keyword evidence="1" id="KW-0812">Transmembrane</keyword>
<keyword evidence="1" id="KW-1133">Transmembrane helix</keyword>
<sequence length="81" mass="9377">MGDWIFPASYGPLLSVLFCCFSGHCGSFFRFYFCQIQHSVIGQIEDGIIQQAVLTVLVTCLAGGIYNYRDVWKEMWIKYMY</sequence>
<gene>
    <name evidence="2" type="ORF">AB205_0084430</name>
</gene>
<keyword evidence="3" id="KW-1185">Reference proteome</keyword>
<proteinExistence type="predicted"/>
<evidence type="ECO:0000256" key="1">
    <source>
        <dbReference type="SAM" id="Phobius"/>
    </source>
</evidence>
<dbReference type="AlphaFoldDB" id="A0A2G9SEL0"/>
<evidence type="ECO:0000313" key="3">
    <source>
        <dbReference type="Proteomes" id="UP000228934"/>
    </source>
</evidence>
<accession>A0A2G9SEL0</accession>
<name>A0A2G9SEL0_AQUCT</name>
<keyword evidence="1" id="KW-0472">Membrane</keyword>
<protein>
    <submittedName>
        <fullName evidence="2">Uncharacterized protein</fullName>
    </submittedName>
</protein>
<organism evidence="2 3">
    <name type="scientific">Aquarana catesbeiana</name>
    <name type="common">American bullfrog</name>
    <name type="synonym">Rana catesbeiana</name>
    <dbReference type="NCBI Taxonomy" id="8400"/>
    <lineage>
        <taxon>Eukaryota</taxon>
        <taxon>Metazoa</taxon>
        <taxon>Chordata</taxon>
        <taxon>Craniata</taxon>
        <taxon>Vertebrata</taxon>
        <taxon>Euteleostomi</taxon>
        <taxon>Amphibia</taxon>
        <taxon>Batrachia</taxon>
        <taxon>Anura</taxon>
        <taxon>Neobatrachia</taxon>
        <taxon>Ranoidea</taxon>
        <taxon>Ranidae</taxon>
        <taxon>Aquarana</taxon>
    </lineage>
</organism>
<feature type="transmembrane region" description="Helical" evidence="1">
    <location>
        <begin position="12"/>
        <end position="33"/>
    </location>
</feature>
<evidence type="ECO:0000313" key="2">
    <source>
        <dbReference type="EMBL" id="PIO37861.1"/>
    </source>
</evidence>
<dbReference type="EMBL" id="KV924728">
    <property type="protein sequence ID" value="PIO37861.1"/>
    <property type="molecule type" value="Genomic_DNA"/>
</dbReference>
<feature type="transmembrane region" description="Helical" evidence="1">
    <location>
        <begin position="48"/>
        <end position="68"/>
    </location>
</feature>
<dbReference type="Proteomes" id="UP000228934">
    <property type="component" value="Unassembled WGS sequence"/>
</dbReference>
<reference evidence="3" key="1">
    <citation type="journal article" date="2017" name="Nat. Commun.">
        <title>The North American bullfrog draft genome provides insight into hormonal regulation of long noncoding RNA.</title>
        <authorList>
            <person name="Hammond S.A."/>
            <person name="Warren R.L."/>
            <person name="Vandervalk B.P."/>
            <person name="Kucuk E."/>
            <person name="Khan H."/>
            <person name="Gibb E.A."/>
            <person name="Pandoh P."/>
            <person name="Kirk H."/>
            <person name="Zhao Y."/>
            <person name="Jones M."/>
            <person name="Mungall A.J."/>
            <person name="Coope R."/>
            <person name="Pleasance S."/>
            <person name="Moore R.A."/>
            <person name="Holt R.A."/>
            <person name="Round J.M."/>
            <person name="Ohora S."/>
            <person name="Walle B.V."/>
            <person name="Veldhoen N."/>
            <person name="Helbing C.C."/>
            <person name="Birol I."/>
        </authorList>
    </citation>
    <scope>NUCLEOTIDE SEQUENCE [LARGE SCALE GENOMIC DNA]</scope>
</reference>